<dbReference type="OrthoDB" id="21123at2759"/>
<evidence type="ECO:0000256" key="2">
    <source>
        <dbReference type="ARBA" id="ARBA00006695"/>
    </source>
</evidence>
<feature type="compositionally biased region" description="Basic and acidic residues" evidence="8">
    <location>
        <begin position="324"/>
        <end position="342"/>
    </location>
</feature>
<feature type="compositionally biased region" description="Basic and acidic residues" evidence="8">
    <location>
        <begin position="245"/>
        <end position="255"/>
    </location>
</feature>
<comment type="similarity">
    <text evidence="2">Belongs to the CWC25 family.</text>
</comment>
<proteinExistence type="inferred from homology"/>
<organism evidence="9 10">
    <name type="scientific">Caenorhabditis auriculariae</name>
    <dbReference type="NCBI Taxonomy" id="2777116"/>
    <lineage>
        <taxon>Eukaryota</taxon>
        <taxon>Metazoa</taxon>
        <taxon>Ecdysozoa</taxon>
        <taxon>Nematoda</taxon>
        <taxon>Chromadorea</taxon>
        <taxon>Rhabditida</taxon>
        <taxon>Rhabditina</taxon>
        <taxon>Rhabditomorpha</taxon>
        <taxon>Rhabditoidea</taxon>
        <taxon>Rhabditidae</taxon>
        <taxon>Peloderinae</taxon>
        <taxon>Caenorhabditis</taxon>
    </lineage>
</organism>
<evidence type="ECO:0000256" key="8">
    <source>
        <dbReference type="SAM" id="MobiDB-lite"/>
    </source>
</evidence>
<feature type="region of interest" description="Disordered" evidence="8">
    <location>
        <begin position="435"/>
        <end position="459"/>
    </location>
</feature>
<dbReference type="GO" id="GO:0000398">
    <property type="term" value="P:mRNA splicing, via spliceosome"/>
    <property type="evidence" value="ECO:0007669"/>
    <property type="project" value="TreeGrafter"/>
</dbReference>
<keyword evidence="6" id="KW-0508">mRNA splicing</keyword>
<comment type="subcellular location">
    <subcellularLocation>
        <location evidence="1">Nucleus</location>
    </subcellularLocation>
</comment>
<feature type="compositionally biased region" description="Basic and acidic residues" evidence="8">
    <location>
        <begin position="285"/>
        <end position="317"/>
    </location>
</feature>
<accession>A0A8S1GYS6</accession>
<protein>
    <submittedName>
        <fullName evidence="9">Uncharacterized protein</fullName>
    </submittedName>
</protein>
<keyword evidence="5" id="KW-0175">Coiled coil</keyword>
<evidence type="ECO:0000256" key="6">
    <source>
        <dbReference type="ARBA" id="ARBA00023187"/>
    </source>
</evidence>
<feature type="compositionally biased region" description="Basic and acidic residues" evidence="8">
    <location>
        <begin position="450"/>
        <end position="459"/>
    </location>
</feature>
<dbReference type="GO" id="GO:0005684">
    <property type="term" value="C:U2-type spliceosomal complex"/>
    <property type="evidence" value="ECO:0007669"/>
    <property type="project" value="TreeGrafter"/>
</dbReference>
<feature type="compositionally biased region" description="Basic and acidic residues" evidence="8">
    <location>
        <begin position="181"/>
        <end position="227"/>
    </location>
</feature>
<feature type="compositionally biased region" description="Basic residues" evidence="8">
    <location>
        <begin position="228"/>
        <end position="244"/>
    </location>
</feature>
<evidence type="ECO:0000313" key="9">
    <source>
        <dbReference type="EMBL" id="CAD6188391.1"/>
    </source>
</evidence>
<keyword evidence="4" id="KW-0747">Spliceosome</keyword>
<gene>
    <name evidence="9" type="ORF">CAUJ_LOCUS4310</name>
</gene>
<dbReference type="PANTHER" id="PTHR16196">
    <property type="entry name" value="CELL CYCLE CONTROL PROTEIN CWF25"/>
    <property type="match status" value="1"/>
</dbReference>
<evidence type="ECO:0000256" key="1">
    <source>
        <dbReference type="ARBA" id="ARBA00004123"/>
    </source>
</evidence>
<evidence type="ECO:0000313" key="10">
    <source>
        <dbReference type="Proteomes" id="UP000835052"/>
    </source>
</evidence>
<evidence type="ECO:0000256" key="3">
    <source>
        <dbReference type="ARBA" id="ARBA00022664"/>
    </source>
</evidence>
<name>A0A8S1GYS6_9PELO</name>
<dbReference type="InterPro" id="IPR022209">
    <property type="entry name" value="CWC25"/>
</dbReference>
<dbReference type="AlphaFoldDB" id="A0A8S1GYS6"/>
<evidence type="ECO:0000256" key="4">
    <source>
        <dbReference type="ARBA" id="ARBA00022728"/>
    </source>
</evidence>
<evidence type="ECO:0000256" key="5">
    <source>
        <dbReference type="ARBA" id="ARBA00023054"/>
    </source>
</evidence>
<keyword evidence="10" id="KW-1185">Reference proteome</keyword>
<keyword evidence="3" id="KW-0507">mRNA processing</keyword>
<keyword evidence="7" id="KW-0539">Nucleus</keyword>
<dbReference type="InterPro" id="IPR051376">
    <property type="entry name" value="CWC25_splicing_factor"/>
</dbReference>
<sequence length="459" mass="53553">MYEGAKSHVNREDYLMGKKVDKNFEKYSDVVNAEKAEVIETIAQTRIVYNPSSTSTSKTSFLQKDIIKTEDPFVAVKIREEKKRREMMENPLVKLKFQKMIKEMMTDKEKKKKKKKSKKKEKSKKEDGRKEKKKRSRSSSSSSENDTDEDDRKKKSRRISTSQSKSSKKGARSRSSSRSIVSEDDRKNRSRGDRSIFSSRKDKKSEKDKRRSRISRDRSSSGEEAEKHRRRAKHSPSPKRRRRNSSTEKRGDRSSRSHTVSRKQGDSEKDRHHKRESSSSDEEPETSRRFDSHIPAHLLSKGEDGHSKKEDAEEKPRNYGLIELKSRTDKEKERDEKSEEKSNPYTFARLPGSRAARINQPKQEVPEKRKLTEEEKQRKLREMQANAEWRDETRSRNISKAKKDDEEEDEEAATAKAPSFIRAQINSACDDLSVEKRLQSSKGSVQRSHGYMEKNFARK</sequence>
<dbReference type="PANTHER" id="PTHR16196:SF0">
    <property type="entry name" value="PRE-MRNA-SPLICING FACTOR CWC25 HOMOLOG"/>
    <property type="match status" value="1"/>
</dbReference>
<dbReference type="Proteomes" id="UP000835052">
    <property type="component" value="Unassembled WGS sequence"/>
</dbReference>
<feature type="compositionally biased region" description="Basic residues" evidence="8">
    <location>
        <begin position="110"/>
        <end position="122"/>
    </location>
</feature>
<evidence type="ECO:0000256" key="7">
    <source>
        <dbReference type="ARBA" id="ARBA00023242"/>
    </source>
</evidence>
<feature type="compositionally biased region" description="Basic and acidic residues" evidence="8">
    <location>
        <begin position="364"/>
        <end position="395"/>
    </location>
</feature>
<comment type="caution">
    <text evidence="9">The sequence shown here is derived from an EMBL/GenBank/DDBJ whole genome shotgun (WGS) entry which is preliminary data.</text>
</comment>
<dbReference type="EMBL" id="CAJGYM010000008">
    <property type="protein sequence ID" value="CAD6188391.1"/>
    <property type="molecule type" value="Genomic_DNA"/>
</dbReference>
<dbReference type="Pfam" id="PF12542">
    <property type="entry name" value="CWC25"/>
    <property type="match status" value="1"/>
</dbReference>
<reference evidence="9" key="1">
    <citation type="submission" date="2020-10" db="EMBL/GenBank/DDBJ databases">
        <authorList>
            <person name="Kikuchi T."/>
        </authorList>
    </citation>
    <scope>NUCLEOTIDE SEQUENCE</scope>
    <source>
        <strain evidence="9">NKZ352</strain>
    </source>
</reference>
<feature type="region of interest" description="Disordered" evidence="8">
    <location>
        <begin position="105"/>
        <end position="422"/>
    </location>
</feature>